<sequence length="134" mass="13677">MASTTGPQFRIESVCDAVKSVAADGDAPTLVTLTATGATVTGRADVWPGGAPAADAIGATLAGMARLIARHPAMFDPTVAGYGVILPAERVAFAADRTGTTHHIQLPGVPTEPLRPDRWSAICDGLTAMINAAR</sequence>
<organism evidence="1 2">
    <name type="scientific">Phytohabitans houttuyneae</name>
    <dbReference type="NCBI Taxonomy" id="1076126"/>
    <lineage>
        <taxon>Bacteria</taxon>
        <taxon>Bacillati</taxon>
        <taxon>Actinomycetota</taxon>
        <taxon>Actinomycetes</taxon>
        <taxon>Micromonosporales</taxon>
        <taxon>Micromonosporaceae</taxon>
    </lineage>
</organism>
<dbReference type="RefSeq" id="WP_173069769.1">
    <property type="nucleotide sequence ID" value="NZ_BAABGO010000035.1"/>
</dbReference>
<reference evidence="1 2" key="1">
    <citation type="submission" date="2020-03" db="EMBL/GenBank/DDBJ databases">
        <title>Whole genome shotgun sequence of Phytohabitans houttuyneae NBRC 108639.</title>
        <authorList>
            <person name="Komaki H."/>
            <person name="Tamura T."/>
        </authorList>
    </citation>
    <scope>NUCLEOTIDE SEQUENCE [LARGE SCALE GENOMIC DNA]</scope>
    <source>
        <strain evidence="1 2">NBRC 108639</strain>
    </source>
</reference>
<dbReference type="EMBL" id="BLPF01000004">
    <property type="protein sequence ID" value="GFJ84957.1"/>
    <property type="molecule type" value="Genomic_DNA"/>
</dbReference>
<reference evidence="1 2" key="2">
    <citation type="submission" date="2020-03" db="EMBL/GenBank/DDBJ databases">
        <authorList>
            <person name="Ichikawa N."/>
            <person name="Kimura A."/>
            <person name="Kitahashi Y."/>
            <person name="Uohara A."/>
        </authorList>
    </citation>
    <scope>NUCLEOTIDE SEQUENCE [LARGE SCALE GENOMIC DNA]</scope>
    <source>
        <strain evidence="1 2">NBRC 108639</strain>
    </source>
</reference>
<proteinExistence type="predicted"/>
<dbReference type="Proteomes" id="UP000482800">
    <property type="component" value="Unassembled WGS sequence"/>
</dbReference>
<gene>
    <name evidence="1" type="ORF">Phou_091370</name>
</gene>
<comment type="caution">
    <text evidence="1">The sequence shown here is derived from an EMBL/GenBank/DDBJ whole genome shotgun (WGS) entry which is preliminary data.</text>
</comment>
<evidence type="ECO:0000313" key="1">
    <source>
        <dbReference type="EMBL" id="GFJ84957.1"/>
    </source>
</evidence>
<dbReference type="AlphaFoldDB" id="A0A6V8KT24"/>
<evidence type="ECO:0000313" key="2">
    <source>
        <dbReference type="Proteomes" id="UP000482800"/>
    </source>
</evidence>
<name>A0A6V8KT24_9ACTN</name>
<keyword evidence="2" id="KW-1185">Reference proteome</keyword>
<protein>
    <submittedName>
        <fullName evidence="1">Uncharacterized protein</fullName>
    </submittedName>
</protein>
<accession>A0A6V8KT24</accession>